<proteinExistence type="predicted"/>
<dbReference type="Proteomes" id="UP000187209">
    <property type="component" value="Unassembled WGS sequence"/>
</dbReference>
<feature type="compositionally biased region" description="Low complexity" evidence="1">
    <location>
        <begin position="29"/>
        <end position="44"/>
    </location>
</feature>
<dbReference type="EMBL" id="MPUH01000556">
    <property type="protein sequence ID" value="OMJ77798.1"/>
    <property type="molecule type" value="Genomic_DNA"/>
</dbReference>
<keyword evidence="3" id="KW-1185">Reference proteome</keyword>
<name>A0A1R2BM44_9CILI</name>
<accession>A0A1R2BM44</accession>
<organism evidence="2 3">
    <name type="scientific">Stentor coeruleus</name>
    <dbReference type="NCBI Taxonomy" id="5963"/>
    <lineage>
        <taxon>Eukaryota</taxon>
        <taxon>Sar</taxon>
        <taxon>Alveolata</taxon>
        <taxon>Ciliophora</taxon>
        <taxon>Postciliodesmatophora</taxon>
        <taxon>Heterotrichea</taxon>
        <taxon>Heterotrichida</taxon>
        <taxon>Stentoridae</taxon>
        <taxon>Stentor</taxon>
    </lineage>
</organism>
<dbReference type="AlphaFoldDB" id="A0A1R2BM44"/>
<comment type="caution">
    <text evidence="2">The sequence shown here is derived from an EMBL/GenBank/DDBJ whole genome shotgun (WGS) entry which is preliminary data.</text>
</comment>
<dbReference type="OrthoDB" id="319236at2759"/>
<gene>
    <name evidence="2" type="ORF">SteCoe_22548</name>
</gene>
<feature type="region of interest" description="Disordered" evidence="1">
    <location>
        <begin position="1"/>
        <end position="44"/>
    </location>
</feature>
<sequence>MRPTQLGFRSPKERTPEPNFPRVTYDGRSLNFSPSKSSKKSSSFSLEKRFKSYDNEAKKTNFRIGPGSYTPNNLSIGKAKIPGGCVYKSYLLGTKIANNGYYFVNDNLVYEPMFVIKSKRGSFDAIDYEADVSTKAYGSYISKPKSSEGSSRTEASHKFMRVKKFVEEFRSKTPCLAAKRNKRMKIPLRSQSKKNQINKLLEKRFKDECL</sequence>
<reference evidence="2 3" key="1">
    <citation type="submission" date="2016-11" db="EMBL/GenBank/DDBJ databases">
        <title>The macronuclear genome of Stentor coeruleus: a giant cell with tiny introns.</title>
        <authorList>
            <person name="Slabodnick M."/>
            <person name="Ruby J.G."/>
            <person name="Reiff S.B."/>
            <person name="Swart E.C."/>
            <person name="Gosai S."/>
            <person name="Prabakaran S."/>
            <person name="Witkowska E."/>
            <person name="Larue G.E."/>
            <person name="Fisher S."/>
            <person name="Freeman R.M."/>
            <person name="Gunawardena J."/>
            <person name="Chu W."/>
            <person name="Stover N.A."/>
            <person name="Gregory B.D."/>
            <person name="Nowacki M."/>
            <person name="Derisi J."/>
            <person name="Roy S.W."/>
            <person name="Marshall W.F."/>
            <person name="Sood P."/>
        </authorList>
    </citation>
    <scope>NUCLEOTIDE SEQUENCE [LARGE SCALE GENOMIC DNA]</scope>
    <source>
        <strain evidence="2">WM001</strain>
    </source>
</reference>
<evidence type="ECO:0000256" key="1">
    <source>
        <dbReference type="SAM" id="MobiDB-lite"/>
    </source>
</evidence>
<evidence type="ECO:0000313" key="3">
    <source>
        <dbReference type="Proteomes" id="UP000187209"/>
    </source>
</evidence>
<protein>
    <submittedName>
        <fullName evidence="2">Uncharacterized protein</fullName>
    </submittedName>
</protein>
<evidence type="ECO:0000313" key="2">
    <source>
        <dbReference type="EMBL" id="OMJ77798.1"/>
    </source>
</evidence>